<protein>
    <submittedName>
        <fullName evidence="2">Uncharacterized protein</fullName>
    </submittedName>
</protein>
<proteinExistence type="predicted"/>
<feature type="compositionally biased region" description="Basic residues" evidence="1">
    <location>
        <begin position="1"/>
        <end position="13"/>
    </location>
</feature>
<sequence>MKTMMRRREKRKKMYEASRSKVNRTMMMRRREKRTSGGGGGIWFVSDSGISPRGPGPRGETGFSIGRRSSWDWTTIRSNSDSRCRKPIDIWEIPAITSTPRSTRLCCRT</sequence>
<evidence type="ECO:0000256" key="1">
    <source>
        <dbReference type="SAM" id="MobiDB-lite"/>
    </source>
</evidence>
<feature type="region of interest" description="Disordered" evidence="1">
    <location>
        <begin position="1"/>
        <end position="66"/>
    </location>
</feature>
<dbReference type="AlphaFoldDB" id="A0A7C9E2S7"/>
<accession>A0A7C9E2S7</accession>
<evidence type="ECO:0000313" key="2">
    <source>
        <dbReference type="EMBL" id="MBA4652528.1"/>
    </source>
</evidence>
<name>A0A7C9E2S7_OPUST</name>
<dbReference type="EMBL" id="GISG01174901">
    <property type="protein sequence ID" value="MBA4652528.1"/>
    <property type="molecule type" value="Transcribed_RNA"/>
</dbReference>
<reference evidence="2" key="2">
    <citation type="submission" date="2020-07" db="EMBL/GenBank/DDBJ databases">
        <authorList>
            <person name="Vera ALvarez R."/>
            <person name="Arias-Moreno D.M."/>
            <person name="Jimenez-Jacinto V."/>
            <person name="Jimenez-Bremont J.F."/>
            <person name="Swaminathan K."/>
            <person name="Moose S.P."/>
            <person name="Guerrero-Gonzalez M.L."/>
            <person name="Marino-Ramirez L."/>
            <person name="Landsman D."/>
            <person name="Rodriguez-Kessler M."/>
            <person name="Delgado-Sanchez P."/>
        </authorList>
    </citation>
    <scope>NUCLEOTIDE SEQUENCE</scope>
    <source>
        <tissue evidence="2">Cladode</tissue>
    </source>
</reference>
<organism evidence="2">
    <name type="scientific">Opuntia streptacantha</name>
    <name type="common">Prickly pear cactus</name>
    <name type="synonym">Opuntia cardona</name>
    <dbReference type="NCBI Taxonomy" id="393608"/>
    <lineage>
        <taxon>Eukaryota</taxon>
        <taxon>Viridiplantae</taxon>
        <taxon>Streptophyta</taxon>
        <taxon>Embryophyta</taxon>
        <taxon>Tracheophyta</taxon>
        <taxon>Spermatophyta</taxon>
        <taxon>Magnoliopsida</taxon>
        <taxon>eudicotyledons</taxon>
        <taxon>Gunneridae</taxon>
        <taxon>Pentapetalae</taxon>
        <taxon>Caryophyllales</taxon>
        <taxon>Cactineae</taxon>
        <taxon>Cactaceae</taxon>
        <taxon>Opuntioideae</taxon>
        <taxon>Opuntia</taxon>
    </lineage>
</organism>
<reference evidence="2" key="1">
    <citation type="journal article" date="2013" name="J. Plant Res.">
        <title>Effect of fungi and light on seed germination of three Opuntia species from semiarid lands of central Mexico.</title>
        <authorList>
            <person name="Delgado-Sanchez P."/>
            <person name="Jimenez-Bremont J.F."/>
            <person name="Guerrero-Gonzalez Mde L."/>
            <person name="Flores J."/>
        </authorList>
    </citation>
    <scope>NUCLEOTIDE SEQUENCE</scope>
    <source>
        <tissue evidence="2">Cladode</tissue>
    </source>
</reference>